<protein>
    <submittedName>
        <fullName evidence="2">Alpha/beta fold hydrolase</fullName>
    </submittedName>
</protein>
<evidence type="ECO:0000313" key="2">
    <source>
        <dbReference type="EMBL" id="MBH5386434.1"/>
    </source>
</evidence>
<dbReference type="PANTHER" id="PTHR47751">
    <property type="entry name" value="SUPERFAMILY HYDROLASE, PUTATIVE (AFU_ORTHOLOGUE AFUA_2G16580)-RELATED"/>
    <property type="match status" value="1"/>
</dbReference>
<dbReference type="SUPFAM" id="SSF53474">
    <property type="entry name" value="alpha/beta-Hydrolases"/>
    <property type="match status" value="1"/>
</dbReference>
<gene>
    <name evidence="2" type="ORF">H1B27_09065</name>
</gene>
<name>A0ABS0NZK1_9BRAD</name>
<dbReference type="InterPro" id="IPR051411">
    <property type="entry name" value="Polyketide_trans_af380"/>
</dbReference>
<dbReference type="InterPro" id="IPR022742">
    <property type="entry name" value="Hydrolase_4"/>
</dbReference>
<dbReference type="EMBL" id="JACEGD010000007">
    <property type="protein sequence ID" value="MBH5386434.1"/>
    <property type="molecule type" value="Genomic_DNA"/>
</dbReference>
<reference evidence="2 3" key="1">
    <citation type="submission" date="2020-07" db="EMBL/GenBank/DDBJ databases">
        <title>Bradyrhizobium diversity isolated from nodules of indigenous legumes of Western Australia.</title>
        <authorList>
            <person name="Klepa M.S."/>
        </authorList>
    </citation>
    <scope>NUCLEOTIDE SEQUENCE [LARGE SCALE GENOMIC DNA]</scope>
    <source>
        <strain evidence="2 3">CNPSo 4019</strain>
    </source>
</reference>
<dbReference type="Gene3D" id="1.10.10.800">
    <property type="match status" value="1"/>
</dbReference>
<keyword evidence="3" id="KW-1185">Reference proteome</keyword>
<evidence type="ECO:0000313" key="3">
    <source>
        <dbReference type="Proteomes" id="UP001194539"/>
    </source>
</evidence>
<evidence type="ECO:0000259" key="1">
    <source>
        <dbReference type="Pfam" id="PF12146"/>
    </source>
</evidence>
<comment type="caution">
    <text evidence="2">The sequence shown here is derived from an EMBL/GenBank/DDBJ whole genome shotgun (WGS) entry which is preliminary data.</text>
</comment>
<accession>A0ABS0NZK1</accession>
<dbReference type="InterPro" id="IPR029058">
    <property type="entry name" value="AB_hydrolase_fold"/>
</dbReference>
<sequence length="292" mass="33301">MQRDITFKTRDRVELRGWFFAPDAASTRLPCIVMTHGLTVQIEHGLAKFAESLTERGFAVLAYDHRGWGRSDGEPRHESDPFRQMHDTRDAITFATMLPEIDPERIGLWGTSYSGGTALMVAAVDRRIRCVVAVAPLISGSAMVNCHIASTDWALYRTQFEDARRRELEEGTIQYRVHTTVQETINWYKDVDLEGTWNNEISVISHDMMMEFEPGDYVSRISPTPLLMVLADNDTRCLTDLQLDAYNRAREPKQLVLIHGGHYEAYVRQFATASKATCDWFTKHLTTSAMHL</sequence>
<dbReference type="Gene3D" id="3.40.50.1820">
    <property type="entry name" value="alpha/beta hydrolase"/>
    <property type="match status" value="1"/>
</dbReference>
<keyword evidence="2" id="KW-0378">Hydrolase</keyword>
<proteinExistence type="predicted"/>
<dbReference type="Pfam" id="PF12146">
    <property type="entry name" value="Hydrolase_4"/>
    <property type="match status" value="1"/>
</dbReference>
<dbReference type="RefSeq" id="WP_197965808.1">
    <property type="nucleotide sequence ID" value="NZ_JACEGD010000007.1"/>
</dbReference>
<dbReference type="PANTHER" id="PTHR47751:SF2">
    <property type="entry name" value="DLTD N-TERMINAL DOMAIN PROTEIN (AFU_ORTHOLOGUE AFUA_8G00380)-RELATED"/>
    <property type="match status" value="1"/>
</dbReference>
<dbReference type="Proteomes" id="UP001194539">
    <property type="component" value="Unassembled WGS sequence"/>
</dbReference>
<dbReference type="GO" id="GO:0016787">
    <property type="term" value="F:hydrolase activity"/>
    <property type="evidence" value="ECO:0007669"/>
    <property type="project" value="UniProtKB-KW"/>
</dbReference>
<organism evidence="2 3">
    <name type="scientific">Bradyrhizobium diversitatis</name>
    <dbReference type="NCBI Taxonomy" id="2755406"/>
    <lineage>
        <taxon>Bacteria</taxon>
        <taxon>Pseudomonadati</taxon>
        <taxon>Pseudomonadota</taxon>
        <taxon>Alphaproteobacteria</taxon>
        <taxon>Hyphomicrobiales</taxon>
        <taxon>Nitrobacteraceae</taxon>
        <taxon>Bradyrhizobium</taxon>
    </lineage>
</organism>
<feature type="domain" description="Serine aminopeptidase S33" evidence="1">
    <location>
        <begin position="31"/>
        <end position="261"/>
    </location>
</feature>